<accession>A0AA44C9C7</accession>
<protein>
    <submittedName>
        <fullName evidence="1">Transposase</fullName>
    </submittedName>
</protein>
<dbReference type="GO" id="GO:0004803">
    <property type="term" value="F:transposase activity"/>
    <property type="evidence" value="ECO:0007669"/>
    <property type="project" value="InterPro"/>
</dbReference>
<evidence type="ECO:0000313" key="2">
    <source>
        <dbReference type="Proteomes" id="UP001155840"/>
    </source>
</evidence>
<feature type="non-terminal residue" evidence="1">
    <location>
        <position position="43"/>
    </location>
</feature>
<dbReference type="GO" id="GO:0003677">
    <property type="term" value="F:DNA binding"/>
    <property type="evidence" value="ECO:0007669"/>
    <property type="project" value="InterPro"/>
</dbReference>
<gene>
    <name evidence="1" type="ORF">G8E10_03850</name>
</gene>
<organism evidence="1 2">
    <name type="scientific">Ferranicluibacter rubi</name>
    <dbReference type="NCBI Taxonomy" id="2715133"/>
    <lineage>
        <taxon>Bacteria</taxon>
        <taxon>Pseudomonadati</taxon>
        <taxon>Pseudomonadota</taxon>
        <taxon>Alphaproteobacteria</taxon>
        <taxon>Hyphomicrobiales</taxon>
        <taxon>Rhizobiaceae</taxon>
        <taxon>Ferranicluibacter</taxon>
    </lineage>
</organism>
<dbReference type="GO" id="GO:0006313">
    <property type="term" value="P:DNA transposition"/>
    <property type="evidence" value="ECO:0007669"/>
    <property type="project" value="InterPro"/>
</dbReference>
<dbReference type="Proteomes" id="UP001155840">
    <property type="component" value="Unassembled WGS sequence"/>
</dbReference>
<dbReference type="AlphaFoldDB" id="A0AA44C9C7"/>
<name>A0AA44C9C7_9HYPH</name>
<dbReference type="InterPro" id="IPR002514">
    <property type="entry name" value="Transposase_8"/>
</dbReference>
<keyword evidence="2" id="KW-1185">Reference proteome</keyword>
<sequence>MIGILKEQEAGAKTVDVCRKHGISDATFYKYKAKYGGMDVSDA</sequence>
<dbReference type="Pfam" id="PF01527">
    <property type="entry name" value="HTH_Tnp_1"/>
    <property type="match status" value="1"/>
</dbReference>
<evidence type="ECO:0000313" key="1">
    <source>
        <dbReference type="EMBL" id="NHT74885.1"/>
    </source>
</evidence>
<reference evidence="1" key="1">
    <citation type="submission" date="2020-03" db="EMBL/GenBank/DDBJ databases">
        <title>Ferranicluibacter endophyticum gen. nov., sp. nov., a new genus isolated from Rubus ulmifolius Schott. stem.</title>
        <authorList>
            <person name="Roca-Couso R."/>
            <person name="Flores-Felix J.D."/>
            <person name="Igual J.M."/>
            <person name="Rivas R."/>
        </authorList>
    </citation>
    <scope>NUCLEOTIDE SEQUENCE</scope>
    <source>
        <strain evidence="1">CRRU44</strain>
    </source>
</reference>
<dbReference type="EMBL" id="JAANCM010000001">
    <property type="protein sequence ID" value="NHT74885.1"/>
    <property type="molecule type" value="Genomic_DNA"/>
</dbReference>
<comment type="caution">
    <text evidence="1">The sequence shown here is derived from an EMBL/GenBank/DDBJ whole genome shotgun (WGS) entry which is preliminary data.</text>
</comment>
<proteinExistence type="predicted"/>